<protein>
    <submittedName>
        <fullName evidence="1">Uncharacterized protein</fullName>
    </submittedName>
</protein>
<evidence type="ECO:0000313" key="1">
    <source>
        <dbReference type="EMBL" id="KAF7354205.1"/>
    </source>
</evidence>
<dbReference type="AlphaFoldDB" id="A0A8H7CXR6"/>
<name>A0A8H7CXR6_9AGAR</name>
<organism evidence="1 2">
    <name type="scientific">Mycena venus</name>
    <dbReference type="NCBI Taxonomy" id="2733690"/>
    <lineage>
        <taxon>Eukaryota</taxon>
        <taxon>Fungi</taxon>
        <taxon>Dikarya</taxon>
        <taxon>Basidiomycota</taxon>
        <taxon>Agaricomycotina</taxon>
        <taxon>Agaricomycetes</taxon>
        <taxon>Agaricomycetidae</taxon>
        <taxon>Agaricales</taxon>
        <taxon>Marasmiineae</taxon>
        <taxon>Mycenaceae</taxon>
        <taxon>Mycena</taxon>
    </lineage>
</organism>
<accession>A0A8H7CXR6</accession>
<gene>
    <name evidence="1" type="ORF">MVEN_01108200</name>
</gene>
<evidence type="ECO:0000313" key="2">
    <source>
        <dbReference type="Proteomes" id="UP000620124"/>
    </source>
</evidence>
<dbReference type="EMBL" id="JACAZI010000008">
    <property type="protein sequence ID" value="KAF7354205.1"/>
    <property type="molecule type" value="Genomic_DNA"/>
</dbReference>
<keyword evidence="2" id="KW-1185">Reference proteome</keyword>
<dbReference type="Proteomes" id="UP000620124">
    <property type="component" value="Unassembled WGS sequence"/>
</dbReference>
<dbReference type="OrthoDB" id="3048003at2759"/>
<proteinExistence type="predicted"/>
<reference evidence="1" key="1">
    <citation type="submission" date="2020-05" db="EMBL/GenBank/DDBJ databases">
        <title>Mycena genomes resolve the evolution of fungal bioluminescence.</title>
        <authorList>
            <person name="Tsai I.J."/>
        </authorList>
    </citation>
    <scope>NUCLEOTIDE SEQUENCE</scope>
    <source>
        <strain evidence="1">CCC161011</strain>
    </source>
</reference>
<comment type="caution">
    <text evidence="1">The sequence shown here is derived from an EMBL/GenBank/DDBJ whole genome shotgun (WGS) entry which is preliminary data.</text>
</comment>
<sequence>MNHPYSGAASYIYANEHPYTPVNAHHNDPYRKLQSFIPIQSVESLPSTHPYSPQNTMTWTTDNPWTTDHTFTQSQFSEEDEPQHVRVRRDSQRPLLPLRVPMAHPYSQPLDAWYDDESIAETAAISDKSQAVGAVNLHPKRAVTIKGSGSRAQGCIRAVRGSAVREARRARTRAGAGAGHSDTACGGVAAKDTETREAGTTPVKTISRRTLNDRFPDRSIPIMYHDTLVRNDGISYHGSVI</sequence>